<evidence type="ECO:0000313" key="9">
    <source>
        <dbReference type="Proteomes" id="UP000292052"/>
    </source>
</evidence>
<sequence>MVVADAFSSSNDTHKNFFTDFHGLQRLSTVPSKPEVAGRYKLDRLYRYFKYEDPGPGLRCVIYMEHIKKVFKTHLKDVVSEELLDNIVNMCLMQVLKDYNANVRHAKGILGKLPQRQFEQVKSELEYINDNLPPDFFKLKQDPSRFIKSDIKEKPAEKELDLIFYIPMTEVDPFIEDEVEEITFGAAPSTNQYSIGKRYDYFKSKMAEFPFDEFKEIVVIGITSPKSNEELLNYFLDTFGCEVFEFLNEIIQHRSATMDWSRSNGKAPISQRRLEPKSVNRYTPALASQVIVQSAEEKNFAKTLRKIEKKQKGNGQQELITVLYMIDINRTELEEDLNYLKHQPIFKKGPDIVDYPHVHDQLRNISITMFPVAYNTNENMLICAPTGAGKTNIALLAIVHQIKVHMDGGLIRKDDFKIVYVCPMKALATEMVANFSKKLSPIGIVVKELTGDMQLTKKEIAETQMLVTTPEKWDVISRKGAVDTEVTSLVKLLILDEVHLLNSDRGPVIEALVARTLRQVLSSQSIIRIVALSATLPGYLDVANFLKVNPNTGLFFFDNRFRSVPLTMTFIGAKSKNDQDAMDLICYNKIIPIIKEGHQAMVFVTSRNLTAVVAKNLLGYAKANGSLPLFIPSKGARSFKSGFKSSELELLVPNGFGIHHAGMCRSDRLEVEGLFRSGVLKVIVCTTTLAWGVNLPAHAVIIRGTTRYDAQKSSYVDMDMLDIMQIFGRAGRPQYDTSGHGIIITSVHNMTNYMSLLTSQAPIESQFLNFVPDNLNAEVVLGTVSNLKEAMEWLTNTFVYCRIKKNPLVYGLTFTEIWEPEKLFQYLERRLYDAATTLENAQMIRFNTVLGELRPTNYGRIASFYYISHETMRYFHDHFERNMMEADILHLISNASEFTHIQVRNDELDELDRLHEEYSQFEFNLDPSAVVFKVLVLIQANISRARIRVSSLVSDCEFIMQSVTRLARALFEIAVDKNYSLQVYRCLQVAQMVEQQAWSDRQPLLQFKELEVKGYRALDVLQNIPIEELQDMSEREILDLVRNKHLANRVHHFCKAFPRVNLDVTVKPITEGVIRIQVLINANFSWDNSIHGNVQHYYAWVEDPAHDSIYHFESFVLTKRLVVAKEPVELIFTVPLQKPHSMEYFVTVSNSKYMRKLRLCSPMAILMVAVLDAETSYRIDLDKLHMLPSYTIQTKFLSVRPLPKSALHNEDYEQLYSFTHFNAVQSQVFHCCYNTDSNVLLGAPTGSGKTIVSEICILRLFSNRPDRKVVYIAPMKALVRERVQDWTQKFSRISKKVVEVTGDITPRSSLIASANIIITTPEKWDGMSRNWLQKSFVKQVGLIIIDEIHLLAEDRGPVLEVIVSRMNYINSVKNAKVRIVGLSTAMANAGDLANWLGIEKKGLFNFSSSVRPVPLEIHLKGFSAKNYCPRMATMNRPAYQAICQYAPDSPTLIFVSSRKQTRITSYDLIKCLLSDTNPKQWLHCPQEEIENIRATITDSDLSYLLLFGIGIHHAGLQDHDRKAVEELFVTQKIQVLVATATLAWGVNFPAHLVIVKGTEYYDGATKRYVDMPVTDVLQMMGRAGRPQFDTSGVACVFVQESKKNFYRKFLFEPFPVESNLLQVLPEHINAEIANGTVTCRTQLIDLICSTFFFRRLLVNPTYYKMEDAKNSNTYLHELSESVANTLQETQCITIKNEEVQDFYETTFLGQLAAQYYLSCKTMLYLHENMAPDSSFDDLLLNMCQVEEYALFPVRHNEDKINRHLVMDMNMKTKYPFDSPHLKVLLLIKCYLCDKKLPNQEYVVDLKTVFDQVIRIIQAMISLSSYKSWLDCTVKLIYLCQMLIQGLMIETESVMMLPHITKESCAGLLRKMAAQQLIPPNCQNLTVPLMKLVLKNDKKALNDLVNETFDQQRAGDIMKTLNRIPILEIKFLVRDASGNQKLSYKIDRNENAACLEIKQQTRCVFEFDVTREGTNNLNVYSKKFSKQKEESWFFVMAMEEELVRMQRFVIKRNKSLDVQIDMPPERGVYHYSGYFMCDSYIGLDQKITFRVNVID</sequence>
<organism evidence="8 9">
    <name type="scientific">Asbolus verrucosus</name>
    <name type="common">Desert ironclad beetle</name>
    <dbReference type="NCBI Taxonomy" id="1661398"/>
    <lineage>
        <taxon>Eukaryota</taxon>
        <taxon>Metazoa</taxon>
        <taxon>Ecdysozoa</taxon>
        <taxon>Arthropoda</taxon>
        <taxon>Hexapoda</taxon>
        <taxon>Insecta</taxon>
        <taxon>Pterygota</taxon>
        <taxon>Neoptera</taxon>
        <taxon>Endopterygota</taxon>
        <taxon>Coleoptera</taxon>
        <taxon>Polyphaga</taxon>
        <taxon>Cucujiformia</taxon>
        <taxon>Tenebrionidae</taxon>
        <taxon>Pimeliinae</taxon>
        <taxon>Asbolus</taxon>
    </lineage>
</organism>
<dbReference type="GO" id="GO:0003676">
    <property type="term" value="F:nucleic acid binding"/>
    <property type="evidence" value="ECO:0007669"/>
    <property type="project" value="InterPro"/>
</dbReference>
<evidence type="ECO:0000256" key="2">
    <source>
        <dbReference type="ARBA" id="ARBA00022801"/>
    </source>
</evidence>
<evidence type="ECO:0000256" key="3">
    <source>
        <dbReference type="ARBA" id="ARBA00022806"/>
    </source>
</evidence>
<dbReference type="GO" id="GO:0016787">
    <property type="term" value="F:hydrolase activity"/>
    <property type="evidence" value="ECO:0007669"/>
    <property type="project" value="UniProtKB-KW"/>
</dbReference>
<dbReference type="SMART" id="SM00973">
    <property type="entry name" value="Sec63"/>
    <property type="match status" value="2"/>
</dbReference>
<dbReference type="InterPro" id="IPR027417">
    <property type="entry name" value="P-loop_NTPase"/>
</dbReference>
<dbReference type="FunFam" id="3.40.50.300:FF:000231">
    <property type="entry name" value="Activating signal cointegrator 1 complex subunit 3"/>
    <property type="match status" value="1"/>
</dbReference>
<feature type="domain" description="Helicase ATP-binding" evidence="6">
    <location>
        <begin position="371"/>
        <end position="554"/>
    </location>
</feature>
<keyword evidence="4" id="KW-0067">ATP-binding</keyword>
<dbReference type="FunFam" id="3.40.50.300:FF:000102">
    <property type="entry name" value="RNA helicase, activating signal cointegrator 1"/>
    <property type="match status" value="1"/>
</dbReference>
<dbReference type="Gene3D" id="1.10.10.10">
    <property type="entry name" value="Winged helix-like DNA-binding domain superfamily/Winged helix DNA-binding domain"/>
    <property type="match status" value="2"/>
</dbReference>
<name>A0A482VXV9_ASBVE</name>
<accession>A0A482VXV9</accession>
<dbReference type="InterPro" id="IPR014001">
    <property type="entry name" value="Helicase_ATP-bd"/>
</dbReference>
<proteinExistence type="predicted"/>
<dbReference type="Gene3D" id="2.60.40.150">
    <property type="entry name" value="C2 domain"/>
    <property type="match status" value="2"/>
</dbReference>
<dbReference type="InterPro" id="IPR001650">
    <property type="entry name" value="Helicase_C-like"/>
</dbReference>
<dbReference type="STRING" id="1661398.A0A482VXV9"/>
<keyword evidence="3" id="KW-0347">Helicase</keyword>
<dbReference type="PROSITE" id="PS51192">
    <property type="entry name" value="HELICASE_ATP_BIND_1"/>
    <property type="match status" value="2"/>
</dbReference>
<dbReference type="InterPro" id="IPR057842">
    <property type="entry name" value="WH_MER3"/>
</dbReference>
<dbReference type="EMBL" id="QDEB01053334">
    <property type="protein sequence ID" value="RZC37359.1"/>
    <property type="molecule type" value="Genomic_DNA"/>
</dbReference>
<dbReference type="FunFam" id="3.40.50.300:FF:000198">
    <property type="entry name" value="Activating signal cointegrator 1 complex subunit"/>
    <property type="match status" value="1"/>
</dbReference>
<dbReference type="PANTHER" id="PTHR47961:SF13">
    <property type="entry name" value="ACTIVATING SIGNAL COINTEGRATOR 1 COMPLEX SUBUNIT 3"/>
    <property type="match status" value="1"/>
</dbReference>
<dbReference type="PIRSF" id="PIRSF039073">
    <property type="entry name" value="BRR2"/>
    <property type="match status" value="1"/>
</dbReference>
<dbReference type="PROSITE" id="PS51194">
    <property type="entry name" value="HELICASE_CTER"/>
    <property type="match status" value="2"/>
</dbReference>
<dbReference type="InterPro" id="IPR004179">
    <property type="entry name" value="Sec63-dom"/>
</dbReference>
<dbReference type="InterPro" id="IPR014756">
    <property type="entry name" value="Ig_E-set"/>
</dbReference>
<dbReference type="InterPro" id="IPR035892">
    <property type="entry name" value="C2_domain_sf"/>
</dbReference>
<evidence type="ECO:0000256" key="5">
    <source>
        <dbReference type="ARBA" id="ARBA00054527"/>
    </source>
</evidence>
<comment type="function">
    <text evidence="5">Catalyzes the ATP-dependent unwinding of U4/U6 RNA duplices, an essential step in the assembly of a catalytically active spliceosome. Plays a role in pre-mRNA splicing.</text>
</comment>
<dbReference type="FunFam" id="1.10.10.10:FF:000012">
    <property type="entry name" value="U5 small nuclear ribonucleoprotein helicase"/>
    <property type="match status" value="1"/>
</dbReference>
<dbReference type="OrthoDB" id="5575at2759"/>
<evidence type="ECO:0000259" key="7">
    <source>
        <dbReference type="PROSITE" id="PS51194"/>
    </source>
</evidence>
<dbReference type="InterPro" id="IPR003593">
    <property type="entry name" value="AAA+_ATPase"/>
</dbReference>
<dbReference type="FunFam" id="1.10.10.10:FF:000024">
    <property type="entry name" value="U5 small nuclear ribonucleoprotein helicase"/>
    <property type="match status" value="1"/>
</dbReference>
<evidence type="ECO:0000256" key="4">
    <source>
        <dbReference type="ARBA" id="ARBA00022840"/>
    </source>
</evidence>
<dbReference type="InterPro" id="IPR036388">
    <property type="entry name" value="WH-like_DNA-bd_sf"/>
</dbReference>
<keyword evidence="2" id="KW-0378">Hydrolase</keyword>
<feature type="domain" description="Helicase ATP-binding" evidence="6">
    <location>
        <begin position="1230"/>
        <end position="1404"/>
    </location>
</feature>
<evidence type="ECO:0000256" key="1">
    <source>
        <dbReference type="ARBA" id="ARBA00022741"/>
    </source>
</evidence>
<dbReference type="Pfam" id="PF00271">
    <property type="entry name" value="Helicase_C"/>
    <property type="match status" value="2"/>
</dbReference>
<dbReference type="SUPFAM" id="SSF81296">
    <property type="entry name" value="E set domains"/>
    <property type="match status" value="1"/>
</dbReference>
<keyword evidence="1" id="KW-0547">Nucleotide-binding</keyword>
<dbReference type="GO" id="GO:0004386">
    <property type="term" value="F:helicase activity"/>
    <property type="evidence" value="ECO:0007669"/>
    <property type="project" value="UniProtKB-KW"/>
</dbReference>
<dbReference type="Pfam" id="PF00270">
    <property type="entry name" value="DEAD"/>
    <property type="match status" value="2"/>
</dbReference>
<evidence type="ECO:0000313" key="8">
    <source>
        <dbReference type="EMBL" id="RZC37359.1"/>
    </source>
</evidence>
<gene>
    <name evidence="8" type="ORF">BDFB_001494</name>
</gene>
<dbReference type="FunFam" id="1.10.3380.10:FF:000002">
    <property type="entry name" value="Activating signal cointegrator 1 complex subunit 3"/>
    <property type="match status" value="1"/>
</dbReference>
<dbReference type="Gene3D" id="3.40.50.300">
    <property type="entry name" value="P-loop containing nucleotide triphosphate hydrolases"/>
    <property type="match status" value="4"/>
</dbReference>
<feature type="domain" description="Helicase C-terminal" evidence="7">
    <location>
        <begin position="1437"/>
        <end position="1632"/>
    </location>
</feature>
<dbReference type="FunFam" id="3.40.50.300:FF:000062">
    <property type="entry name" value="U5 small nuclear ribonucleoprotein helicase"/>
    <property type="match status" value="1"/>
</dbReference>
<dbReference type="InterPro" id="IPR036390">
    <property type="entry name" value="WH_DNA-bd_sf"/>
</dbReference>
<dbReference type="SMART" id="SM00490">
    <property type="entry name" value="HELICc"/>
    <property type="match status" value="2"/>
</dbReference>
<keyword evidence="9" id="KW-1185">Reference proteome</keyword>
<dbReference type="SMART" id="SM00487">
    <property type="entry name" value="DEXDc"/>
    <property type="match status" value="2"/>
</dbReference>
<dbReference type="InterPro" id="IPR011545">
    <property type="entry name" value="DEAD/DEAH_box_helicase_dom"/>
</dbReference>
<comment type="caution">
    <text evidence="8">The sequence shown here is derived from an EMBL/GenBank/DDBJ whole genome shotgun (WGS) entry which is preliminary data.</text>
</comment>
<dbReference type="SUPFAM" id="SSF52540">
    <property type="entry name" value="P-loop containing nucleoside triphosphate hydrolases"/>
    <property type="match status" value="3"/>
</dbReference>
<dbReference type="Proteomes" id="UP000292052">
    <property type="component" value="Unassembled WGS sequence"/>
</dbReference>
<dbReference type="SUPFAM" id="SSF46785">
    <property type="entry name" value="Winged helix' DNA-binding domain"/>
    <property type="match status" value="2"/>
</dbReference>
<feature type="domain" description="Helicase C-terminal" evidence="7">
    <location>
        <begin position="586"/>
        <end position="795"/>
    </location>
</feature>
<reference evidence="8 9" key="1">
    <citation type="submission" date="2017-03" db="EMBL/GenBank/DDBJ databases">
        <title>Genome of the blue death feigning beetle - Asbolus verrucosus.</title>
        <authorList>
            <person name="Rider S.D."/>
        </authorList>
    </citation>
    <scope>NUCLEOTIDE SEQUENCE [LARGE SCALE GENOMIC DNA]</scope>
    <source>
        <strain evidence="8">Butters</strain>
        <tissue evidence="8">Head and leg muscle</tissue>
    </source>
</reference>
<dbReference type="Pfam" id="PF23445">
    <property type="entry name" value="WHD_SNRNP200"/>
    <property type="match status" value="2"/>
</dbReference>
<dbReference type="Gene3D" id="1.10.3380.10">
    <property type="entry name" value="Sec63 N-terminal domain-like domain"/>
    <property type="match status" value="2"/>
</dbReference>
<dbReference type="Pfam" id="PF02889">
    <property type="entry name" value="Sec63"/>
    <property type="match status" value="2"/>
</dbReference>
<dbReference type="SMART" id="SM00382">
    <property type="entry name" value="AAA"/>
    <property type="match status" value="2"/>
</dbReference>
<dbReference type="InterPro" id="IPR050474">
    <property type="entry name" value="Hel308_SKI2-like"/>
</dbReference>
<dbReference type="PANTHER" id="PTHR47961">
    <property type="entry name" value="DNA POLYMERASE THETA, PUTATIVE (AFU_ORTHOLOGUE AFUA_1G05260)-RELATED"/>
    <property type="match status" value="1"/>
</dbReference>
<dbReference type="CDD" id="cd18795">
    <property type="entry name" value="SF2_C_Ski2"/>
    <property type="match status" value="2"/>
</dbReference>
<dbReference type="GO" id="GO:0005524">
    <property type="term" value="F:ATP binding"/>
    <property type="evidence" value="ECO:0007669"/>
    <property type="project" value="UniProtKB-KW"/>
</dbReference>
<dbReference type="SUPFAM" id="SSF158702">
    <property type="entry name" value="Sec63 N-terminal domain-like"/>
    <property type="match status" value="2"/>
</dbReference>
<evidence type="ECO:0000259" key="6">
    <source>
        <dbReference type="PROSITE" id="PS51192"/>
    </source>
</evidence>
<protein>
    <submittedName>
        <fullName evidence="8">Activating signal cointegrator 1 complex subunit 3</fullName>
    </submittedName>
</protein>